<sequence length="327" mass="35552">MPNTIYTIGEALIDFIPTITDTELKDVPQFKRVMGGAPANVAVAAAKLGGQTSFISKLGDDAFGNHITEQLEKHAVDTRHLVKTTEANTGLAFVSLKKDGQRDFSFYRKPSADMLLTADEVKDIPFDSSDILHFCSVDLIDAPVKKAHQQVIEQAIAAGGLVSFDPNVRLPLWDSSEACREAINEFLPYAHVVKVSDEELAFITGIEDEEEALKSLFTGNVECIIYTLGAKGAIMLLKNGETFKHTGFQVQAIDTTGAGDAFVGATLFQLQKFAITQTKVNQIELEQGTDILAFSNSFAALTTLKNGAVDALPSYQEAEQFLAEKKK</sequence>
<keyword evidence="3 5" id="KW-0418">Kinase</keyword>
<evidence type="ECO:0000259" key="4">
    <source>
        <dbReference type="Pfam" id="PF00294"/>
    </source>
</evidence>
<dbReference type="RefSeq" id="WP_268778787.1">
    <property type="nucleotide sequence ID" value="NZ_JAPRAT010000003.1"/>
</dbReference>
<dbReference type="InterPro" id="IPR050306">
    <property type="entry name" value="PfkB_Carbo_kinase"/>
</dbReference>
<accession>A0A9J6R9T0</accession>
<dbReference type="AlphaFoldDB" id="A0A9J6R9T0"/>
<keyword evidence="2" id="KW-0808">Transferase</keyword>
<dbReference type="PRINTS" id="PR00990">
    <property type="entry name" value="RIBOKINASE"/>
</dbReference>
<dbReference type="InterPro" id="IPR029056">
    <property type="entry name" value="Ribokinase-like"/>
</dbReference>
<evidence type="ECO:0000256" key="2">
    <source>
        <dbReference type="ARBA" id="ARBA00022679"/>
    </source>
</evidence>
<dbReference type="GO" id="GO:0016301">
    <property type="term" value="F:kinase activity"/>
    <property type="evidence" value="ECO:0007669"/>
    <property type="project" value="UniProtKB-KW"/>
</dbReference>
<protein>
    <submittedName>
        <fullName evidence="5">Carbohydrate kinase</fullName>
    </submittedName>
</protein>
<dbReference type="PANTHER" id="PTHR43085:SF54">
    <property type="entry name" value="PUTATIVE-RELATED"/>
    <property type="match status" value="1"/>
</dbReference>
<name>A0A9J6R9T0_9BACI</name>
<evidence type="ECO:0000313" key="6">
    <source>
        <dbReference type="Proteomes" id="UP001084197"/>
    </source>
</evidence>
<feature type="domain" description="Carbohydrate kinase PfkB" evidence="4">
    <location>
        <begin position="5"/>
        <end position="313"/>
    </location>
</feature>
<evidence type="ECO:0000256" key="3">
    <source>
        <dbReference type="ARBA" id="ARBA00022777"/>
    </source>
</evidence>
<dbReference type="EMBL" id="JAPRAT010000003">
    <property type="protein sequence ID" value="MCZ0702017.1"/>
    <property type="molecule type" value="Genomic_DNA"/>
</dbReference>
<dbReference type="InterPro" id="IPR002139">
    <property type="entry name" value="Ribo/fructo_kinase"/>
</dbReference>
<dbReference type="PANTHER" id="PTHR43085">
    <property type="entry name" value="HEXOKINASE FAMILY MEMBER"/>
    <property type="match status" value="1"/>
</dbReference>
<evidence type="ECO:0000256" key="1">
    <source>
        <dbReference type="ARBA" id="ARBA00010688"/>
    </source>
</evidence>
<dbReference type="CDD" id="cd01167">
    <property type="entry name" value="bac_FRK"/>
    <property type="match status" value="1"/>
</dbReference>
<proteinExistence type="inferred from homology"/>
<comment type="caution">
    <text evidence="5">The sequence shown here is derived from an EMBL/GenBank/DDBJ whole genome shotgun (WGS) entry which is preliminary data.</text>
</comment>
<dbReference type="Pfam" id="PF00294">
    <property type="entry name" value="PfkB"/>
    <property type="match status" value="1"/>
</dbReference>
<evidence type="ECO:0000313" key="5">
    <source>
        <dbReference type="EMBL" id="MCZ0702017.1"/>
    </source>
</evidence>
<dbReference type="SUPFAM" id="SSF53613">
    <property type="entry name" value="Ribokinase-like"/>
    <property type="match status" value="1"/>
</dbReference>
<gene>
    <name evidence="5" type="ORF">OWO01_02180</name>
</gene>
<reference evidence="5" key="1">
    <citation type="submission" date="2022-11" db="EMBL/GenBank/DDBJ databases">
        <title>WGS of Natronobacillus azotifigens 24KS-1, an anaerobic diazotrophic haloalkaliphile from soda-rich habitats.</title>
        <authorList>
            <person name="Sorokin D.Y."/>
            <person name="Merkel A.Y."/>
        </authorList>
    </citation>
    <scope>NUCLEOTIDE SEQUENCE</scope>
    <source>
        <strain evidence="5">24KS-1</strain>
    </source>
</reference>
<dbReference type="InterPro" id="IPR011611">
    <property type="entry name" value="PfkB_dom"/>
</dbReference>
<comment type="similarity">
    <text evidence="1">Belongs to the carbohydrate kinase PfkB family.</text>
</comment>
<dbReference type="Proteomes" id="UP001084197">
    <property type="component" value="Unassembled WGS sequence"/>
</dbReference>
<organism evidence="5 6">
    <name type="scientific">Natronobacillus azotifigens</name>
    <dbReference type="NCBI Taxonomy" id="472978"/>
    <lineage>
        <taxon>Bacteria</taxon>
        <taxon>Bacillati</taxon>
        <taxon>Bacillota</taxon>
        <taxon>Bacilli</taxon>
        <taxon>Bacillales</taxon>
        <taxon>Bacillaceae</taxon>
        <taxon>Natronobacillus</taxon>
    </lineage>
</organism>
<keyword evidence="6" id="KW-1185">Reference proteome</keyword>
<dbReference type="Gene3D" id="3.40.1190.20">
    <property type="match status" value="1"/>
</dbReference>